<evidence type="ECO:0000256" key="8">
    <source>
        <dbReference type="ARBA" id="ARBA00025268"/>
    </source>
</evidence>
<evidence type="ECO:0000256" key="7">
    <source>
        <dbReference type="ARBA" id="ARBA00023186"/>
    </source>
</evidence>
<dbReference type="CDD" id="cd20267">
    <property type="entry name" value="Complex1_LYR_LYRM7"/>
    <property type="match status" value="1"/>
</dbReference>
<evidence type="ECO:0000259" key="9">
    <source>
        <dbReference type="Pfam" id="PF05347"/>
    </source>
</evidence>
<dbReference type="PANTHER" id="PTHR46749">
    <property type="entry name" value="COMPLEX III ASSEMBLY FACTOR LYRM7"/>
    <property type="match status" value="1"/>
</dbReference>
<keyword evidence="12" id="KW-1185">Reference proteome</keyword>
<dbReference type="PANTHER" id="PTHR46749:SF1">
    <property type="entry name" value="COMPLEX III ASSEMBLY FACTOR LYRM7"/>
    <property type="match status" value="1"/>
</dbReference>
<comment type="similarity">
    <text evidence="2">Belongs to the complex I LYR family. MZM1 subfamily.</text>
</comment>
<keyword evidence="5" id="KW-0809">Transit peptide</keyword>
<comment type="subcellular location">
    <subcellularLocation>
        <location evidence="1">Mitochondrion matrix</location>
    </subcellularLocation>
</comment>
<dbReference type="EMBL" id="MCFL01000098">
    <property type="protein sequence ID" value="ORZ30186.1"/>
    <property type="molecule type" value="Genomic_DNA"/>
</dbReference>
<dbReference type="STRING" id="765915.A0A1Y2H6I6"/>
<proteinExistence type="inferred from homology"/>
<accession>A0A1Y2H6I6</accession>
<organism evidence="10 12">
    <name type="scientific">Catenaria anguillulae PL171</name>
    <dbReference type="NCBI Taxonomy" id="765915"/>
    <lineage>
        <taxon>Eukaryota</taxon>
        <taxon>Fungi</taxon>
        <taxon>Fungi incertae sedis</taxon>
        <taxon>Blastocladiomycota</taxon>
        <taxon>Blastocladiomycetes</taxon>
        <taxon>Blastocladiales</taxon>
        <taxon>Catenariaceae</taxon>
        <taxon>Catenaria</taxon>
    </lineage>
</organism>
<evidence type="ECO:0000256" key="6">
    <source>
        <dbReference type="ARBA" id="ARBA00023128"/>
    </source>
</evidence>
<dbReference type="AlphaFoldDB" id="A0A1Y2H6I6"/>
<sequence length="127" mass="14426">MSSPLRLQALAAYKRLLRVQQNTFAGDMRTLLAARDETRKQFREASTVTDESQVNELLQKANDIATYLERNIVQAVQKAPDTYELQYDPNRHELNDNKEVKKPYVKGKRIPCCGAGSEALPKIGVNY</sequence>
<dbReference type="GO" id="GO:0044183">
    <property type="term" value="F:protein folding chaperone"/>
    <property type="evidence" value="ECO:0007669"/>
    <property type="project" value="TreeGrafter"/>
</dbReference>
<comment type="subunit">
    <text evidence="3">Interacts with RIP1.</text>
</comment>
<dbReference type="Proteomes" id="UP000193411">
    <property type="component" value="Unassembled WGS sequence"/>
</dbReference>
<evidence type="ECO:0000313" key="12">
    <source>
        <dbReference type="Proteomes" id="UP000193411"/>
    </source>
</evidence>
<evidence type="ECO:0000256" key="2">
    <source>
        <dbReference type="ARBA" id="ARBA00009949"/>
    </source>
</evidence>
<dbReference type="GO" id="GO:0005759">
    <property type="term" value="C:mitochondrial matrix"/>
    <property type="evidence" value="ECO:0007669"/>
    <property type="project" value="UniProtKB-SubCell"/>
</dbReference>
<dbReference type="InterPro" id="IPR045298">
    <property type="entry name" value="Complex1_LYR_LYRM7"/>
</dbReference>
<dbReference type="GO" id="GO:0034551">
    <property type="term" value="P:mitochondrial respiratory chain complex III assembly"/>
    <property type="evidence" value="ECO:0007669"/>
    <property type="project" value="InterPro"/>
</dbReference>
<comment type="caution">
    <text evidence="10">The sequence shown here is derived from an EMBL/GenBank/DDBJ whole genome shotgun (WGS) entry which is preliminary data.</text>
</comment>
<evidence type="ECO:0000313" key="11">
    <source>
        <dbReference type="EMBL" id="ORZ31043.1"/>
    </source>
</evidence>
<evidence type="ECO:0000256" key="5">
    <source>
        <dbReference type="ARBA" id="ARBA00022946"/>
    </source>
</evidence>
<dbReference type="InterPro" id="IPR008011">
    <property type="entry name" value="Complex1_LYR_dom"/>
</dbReference>
<evidence type="ECO:0000256" key="3">
    <source>
        <dbReference type="ARBA" id="ARBA00011589"/>
    </source>
</evidence>
<protein>
    <recommendedName>
        <fullName evidence="4">Mitochondrial zinc maintenance protein 1, mitochondrial</fullName>
    </recommendedName>
</protein>
<evidence type="ECO:0000313" key="10">
    <source>
        <dbReference type="EMBL" id="ORZ30186.1"/>
    </source>
</evidence>
<dbReference type="InterPro" id="IPR050435">
    <property type="entry name" value="MZM1/LYRM7"/>
</dbReference>
<feature type="domain" description="Complex 1 LYR protein" evidence="9">
    <location>
        <begin position="8"/>
        <end position="62"/>
    </location>
</feature>
<name>A0A1Y2H6I6_9FUNG</name>
<reference evidence="10 12" key="1">
    <citation type="submission" date="2016-07" db="EMBL/GenBank/DDBJ databases">
        <title>Pervasive Adenine N6-methylation of Active Genes in Fungi.</title>
        <authorList>
            <consortium name="DOE Joint Genome Institute"/>
            <person name="Mondo S.J."/>
            <person name="Dannebaum R.O."/>
            <person name="Kuo R.C."/>
            <person name="Labutti K."/>
            <person name="Haridas S."/>
            <person name="Kuo A."/>
            <person name="Salamov A."/>
            <person name="Ahrendt S.R."/>
            <person name="Lipzen A."/>
            <person name="Sullivan W."/>
            <person name="Andreopoulos W.B."/>
            <person name="Clum A."/>
            <person name="Lindquist E."/>
            <person name="Daum C."/>
            <person name="Ramamoorthy G.K."/>
            <person name="Gryganskyi A."/>
            <person name="Culley D."/>
            <person name="Magnuson J.K."/>
            <person name="James T.Y."/>
            <person name="O'Malley M.A."/>
            <person name="Stajich J.E."/>
            <person name="Spatafora J.W."/>
            <person name="Visel A."/>
            <person name="Grigoriev I.V."/>
        </authorList>
    </citation>
    <scope>NUCLEOTIDE SEQUENCE [LARGE SCALE GENOMIC DNA]</scope>
    <source>
        <strain evidence="10 12">PL171</strain>
    </source>
</reference>
<keyword evidence="6" id="KW-0496">Mitochondrion</keyword>
<comment type="function">
    <text evidence="8">Assembly factor required for Rieske Fe-S protein RIP1 incorporation into the cytochrome b-c1 (CIII) complex. Functions as a chaperone, binding to this subunit within the mitochondrial matrix and stabilizing it prior to its translocation and insertion into the late CIII dimeric intermediate within the mitochondrial inner membrane. Modulates the mitochondrial matrix zinc pool.</text>
</comment>
<gene>
    <name evidence="11" type="ORF">BCR44DRAFT_1443365</name>
    <name evidence="10" type="ORF">BCR44DRAFT_43210</name>
</gene>
<evidence type="ECO:0000256" key="4">
    <source>
        <dbReference type="ARBA" id="ARBA00015108"/>
    </source>
</evidence>
<dbReference type="EMBL" id="MCFL01000069">
    <property type="protein sequence ID" value="ORZ31043.1"/>
    <property type="molecule type" value="Genomic_DNA"/>
</dbReference>
<dbReference type="Pfam" id="PF05347">
    <property type="entry name" value="Complex1_LYR"/>
    <property type="match status" value="1"/>
</dbReference>
<keyword evidence="7" id="KW-0143">Chaperone</keyword>
<dbReference type="OrthoDB" id="529194at2759"/>
<evidence type="ECO:0000256" key="1">
    <source>
        <dbReference type="ARBA" id="ARBA00004305"/>
    </source>
</evidence>